<keyword evidence="2" id="KW-0472">Membrane</keyword>
<dbReference type="CDD" id="cd20705">
    <property type="entry name" value="MIX_I"/>
    <property type="match status" value="1"/>
</dbReference>
<keyword evidence="4" id="KW-1185">Reference proteome</keyword>
<reference evidence="3 4" key="1">
    <citation type="submission" date="2014-06" db="EMBL/GenBank/DDBJ databases">
        <title>Draft genome sequence of an extremely salt tolerant bacteria Halomonas salina/CIFRI 1.</title>
        <authorList>
            <person name="Behera B.D."/>
            <person name="Meena D.K."/>
            <person name="Das P."/>
            <person name="Maharana J."/>
            <person name="Paria P."/>
            <person name="Sharma A.P."/>
            <person name="Shamsudheen K.V."/>
            <person name="Rijit J."/>
            <person name="Dixit V."/>
            <person name="Verma A."/>
            <person name="Scaria V."/>
            <person name="Sivasubbu S."/>
        </authorList>
    </citation>
    <scope>NUCLEOTIDE SEQUENCE [LARGE SCALE GENOMIC DNA]</scope>
    <source>
        <strain evidence="3 4">CIFRI 1</strain>
    </source>
</reference>
<evidence type="ECO:0000313" key="4">
    <source>
        <dbReference type="Proteomes" id="UP000029721"/>
    </source>
</evidence>
<feature type="transmembrane region" description="Helical" evidence="2">
    <location>
        <begin position="941"/>
        <end position="960"/>
    </location>
</feature>
<feature type="transmembrane region" description="Helical" evidence="2">
    <location>
        <begin position="870"/>
        <end position="895"/>
    </location>
</feature>
<gene>
    <name evidence="3" type="ORF">FP66_01515</name>
</gene>
<accession>A0ABR4WW42</accession>
<feature type="transmembrane region" description="Helical" evidence="2">
    <location>
        <begin position="907"/>
        <end position="929"/>
    </location>
</feature>
<organism evidence="3 4">
    <name type="scientific">Halomonas salina</name>
    <dbReference type="NCBI Taxonomy" id="42565"/>
    <lineage>
        <taxon>Bacteria</taxon>
        <taxon>Pseudomonadati</taxon>
        <taxon>Pseudomonadota</taxon>
        <taxon>Gammaproteobacteria</taxon>
        <taxon>Oceanospirillales</taxon>
        <taxon>Halomonadaceae</taxon>
        <taxon>Halomonas</taxon>
    </lineage>
</organism>
<feature type="region of interest" description="Disordered" evidence="1">
    <location>
        <begin position="1171"/>
        <end position="1214"/>
    </location>
</feature>
<evidence type="ECO:0000256" key="1">
    <source>
        <dbReference type="SAM" id="MobiDB-lite"/>
    </source>
</evidence>
<keyword evidence="2" id="KW-0812">Transmembrane</keyword>
<dbReference type="RefSeq" id="WP_035594067.1">
    <property type="nucleotide sequence ID" value="NZ_JOKD01000011.1"/>
</dbReference>
<evidence type="ECO:0000313" key="3">
    <source>
        <dbReference type="EMBL" id="KGE78754.1"/>
    </source>
</evidence>
<sequence>MSNGTLGNTACEVEKLFIQVMGKDHPDGHEIVIVDQFDGEPLEAFGNADTEPLQEPVSVLHQWDWQGHARVDAQLQIASENGEPIRLPLFEWLYKTTRQRRLQHNVIQPVLPMALWESLDSRERTALPLRAGYLYLFYRDSLWREIEVVANQESGRLEFRDVDLASHRDEQGSYRDDRRPAVGVMLEEVWLPWVEDGDHVDSKLKIAYSEVQWSAARLGFLEANPLEQGRRGNTINLNGRGTNATQGYVYYLDEDSPQRLRDPLIELQLAEPQRVTQDLSGSALSELHASLVKELEAFDAGGIKAREAAEAGQRSGKASGESRSPTYLQAVARLQVLSERMTSSEESEEDEEESADNIWQQSLGEAESCLADAWARHIPGLVIEDTLFAMRHASSGCQAGLAYLQQLPTLAAEDEFYECAALVNRTILRRHDAEGKENELRRFADEADLSDTGELSRILRDAQRELARQQFDAYQTALYGHLISLEGQSVLADLLSLEGHDYLGAYALAADLLQGLRETSAHADGLHDEPPVEFSRTQRYLISVIEDGSGYALHRMLFPSHEDSPLDGPLVLPEEEINHGDGRVRLGALAAQSQMDPPGEEDIQLLDTALLAGLVEGGGLSLVPELKRWTGAIDHVLGKMAEHAMLMLKDAGSEITVATIFPSVARLARAGMPDLLSGMQSMPPSQAIGKVIIGVADAQDGLVNGLTPVDRQRLQSDLSRASDRVRSAVRDATGRKLTHEVAHNLTQAAGDQALEVLVVDEDSRAAAISRRARRQYSLSRSADAVRLPYIIAVIEAFNLKQALSDWEREQSTRKFIGGGSATIDLIVASAKAVEFFGERHQQLTWLRAKTISQKVPWGSYIGKFFPRAAAWLPAFVTWITIGGTAAGVVTAGLFAWDAITSIRNGNWGAGVALGVAAAGTLVVAGSGLVSTSALWLGLGPVGWIALGLSIAGALVAIWLSDDEIEEWLRMGPFGTHGHRAPWLQEPTEAYDRLVSLFAGIRIRIERIAPISVEPLVERTSPGIGLMPAASPRPATALDRLLGDGPIGPGLFGEARSLTANTRITIESNLPGLAAGWEIHAHLRRQQAVDTGIYIKDVRYDWSKQDMEPVGGDRQPLFQRETAHGVEYYVHTPDDEFRGRGMSERRIRHGWAVRVQWGLAQPTQVPYLPRVLPAPAPLTDPADISESARSTPDFTEDDQPYWADETSDKDDTDDG</sequence>
<dbReference type="EMBL" id="JOKD01000011">
    <property type="protein sequence ID" value="KGE78754.1"/>
    <property type="molecule type" value="Genomic_DNA"/>
</dbReference>
<keyword evidence="2" id="KW-1133">Transmembrane helix</keyword>
<dbReference type="Proteomes" id="UP000029721">
    <property type="component" value="Unassembled WGS sequence"/>
</dbReference>
<evidence type="ECO:0000256" key="2">
    <source>
        <dbReference type="SAM" id="Phobius"/>
    </source>
</evidence>
<name>A0ABR4WW42_9GAMM</name>
<comment type="caution">
    <text evidence="3">The sequence shown here is derived from an EMBL/GenBank/DDBJ whole genome shotgun (WGS) entry which is preliminary data.</text>
</comment>
<proteinExistence type="predicted"/>
<feature type="compositionally biased region" description="Acidic residues" evidence="1">
    <location>
        <begin position="1193"/>
        <end position="1214"/>
    </location>
</feature>
<protein>
    <submittedName>
        <fullName evidence="3">Uncharacterized protein</fullName>
    </submittedName>
</protein>